<sequence length="610" mass="65650">MASSSTTEQDPVPSLDDQDESVRIAIKALGDMRNSRPQPSSSNSIQSHSPPLVHEASSSTSPISPTDSADDVNSVDFVARVSTIPLVNTALRAYEQTKASSKVVKVLFFVLSATSALSLPRLDYGAEMMESSVKTISRPVIGRLPVTQLDEFACRQLDRMGEARSIKILIRFGRYGCGTSRTSTQEEREEKTVPTIPEGEPGPQSSSERERSSGRTPTPGPEAQQQAIVQRSRWQAMLLEAGGLGAAVSEESMRRLQYCLQWLQYATNHIDAQILVLRDFMASLQAAAAHSGETVSQHHMRTLNDVKRDVVDTIRQVVDIVSKYAGGALPEPACQRVRGFILHLPQRWANASRQGPEPTQPYSAGTGKRRSGRYTHSTAEGSSASNPYPTPVSLSRPGSPTHSRTTSVTTRAAHHTRNMPSMAGSSTVASHGMSAIAANQAAQRILTLATESLDMIRGVTGVFKESLDRADAWVERLKVVGIQRQNSDTLAMESRPGSPPMSASDANSVPTSPSVLSSGGSSRLPPLHFSRSSSGFYSSYPPSPFEATSPSTQMGMLSIASTVTTPRSMAGPLPMDEGEDLGGLEIGKTKECDAEPWPRSKSPTEMDTDV</sequence>
<dbReference type="Proteomes" id="UP000886501">
    <property type="component" value="Unassembled WGS sequence"/>
</dbReference>
<reference evidence="1" key="2">
    <citation type="journal article" date="2020" name="Nat. Commun.">
        <title>Large-scale genome sequencing of mycorrhizal fungi provides insights into the early evolution of symbiotic traits.</title>
        <authorList>
            <person name="Miyauchi S."/>
            <person name="Kiss E."/>
            <person name="Kuo A."/>
            <person name="Drula E."/>
            <person name="Kohler A."/>
            <person name="Sanchez-Garcia M."/>
            <person name="Morin E."/>
            <person name="Andreopoulos B."/>
            <person name="Barry K.W."/>
            <person name="Bonito G."/>
            <person name="Buee M."/>
            <person name="Carver A."/>
            <person name="Chen C."/>
            <person name="Cichocki N."/>
            <person name="Clum A."/>
            <person name="Culley D."/>
            <person name="Crous P.W."/>
            <person name="Fauchery L."/>
            <person name="Girlanda M."/>
            <person name="Hayes R.D."/>
            <person name="Keri Z."/>
            <person name="LaButti K."/>
            <person name="Lipzen A."/>
            <person name="Lombard V."/>
            <person name="Magnuson J."/>
            <person name="Maillard F."/>
            <person name="Murat C."/>
            <person name="Nolan M."/>
            <person name="Ohm R.A."/>
            <person name="Pangilinan J."/>
            <person name="Pereira M.F."/>
            <person name="Perotto S."/>
            <person name="Peter M."/>
            <person name="Pfister S."/>
            <person name="Riley R."/>
            <person name="Sitrit Y."/>
            <person name="Stielow J.B."/>
            <person name="Szollosi G."/>
            <person name="Zifcakova L."/>
            <person name="Stursova M."/>
            <person name="Spatafora J.W."/>
            <person name="Tedersoo L."/>
            <person name="Vaario L.M."/>
            <person name="Yamada A."/>
            <person name="Yan M."/>
            <person name="Wang P."/>
            <person name="Xu J."/>
            <person name="Bruns T."/>
            <person name="Baldrian P."/>
            <person name="Vilgalys R."/>
            <person name="Dunand C."/>
            <person name="Henrissat B."/>
            <person name="Grigoriev I.V."/>
            <person name="Hibbett D."/>
            <person name="Nagy L.G."/>
            <person name="Martin F.M."/>
        </authorList>
    </citation>
    <scope>NUCLEOTIDE SEQUENCE</scope>
    <source>
        <strain evidence="1">P2</strain>
    </source>
</reference>
<evidence type="ECO:0000313" key="1">
    <source>
        <dbReference type="EMBL" id="KAF9650162.1"/>
    </source>
</evidence>
<reference evidence="1" key="1">
    <citation type="submission" date="2019-10" db="EMBL/GenBank/DDBJ databases">
        <authorList>
            <consortium name="DOE Joint Genome Institute"/>
            <person name="Kuo A."/>
            <person name="Miyauchi S."/>
            <person name="Kiss E."/>
            <person name="Drula E."/>
            <person name="Kohler A."/>
            <person name="Sanchez-Garcia M."/>
            <person name="Andreopoulos B."/>
            <person name="Barry K.W."/>
            <person name="Bonito G."/>
            <person name="Buee M."/>
            <person name="Carver A."/>
            <person name="Chen C."/>
            <person name="Cichocki N."/>
            <person name="Clum A."/>
            <person name="Culley D."/>
            <person name="Crous P.W."/>
            <person name="Fauchery L."/>
            <person name="Girlanda M."/>
            <person name="Hayes R."/>
            <person name="Keri Z."/>
            <person name="Labutti K."/>
            <person name="Lipzen A."/>
            <person name="Lombard V."/>
            <person name="Magnuson J."/>
            <person name="Maillard F."/>
            <person name="Morin E."/>
            <person name="Murat C."/>
            <person name="Nolan M."/>
            <person name="Ohm R."/>
            <person name="Pangilinan J."/>
            <person name="Pereira M."/>
            <person name="Perotto S."/>
            <person name="Peter M."/>
            <person name="Riley R."/>
            <person name="Sitrit Y."/>
            <person name="Stielow B."/>
            <person name="Szollosi G."/>
            <person name="Zifcakova L."/>
            <person name="Stursova M."/>
            <person name="Spatafora J.W."/>
            <person name="Tedersoo L."/>
            <person name="Vaario L.-M."/>
            <person name="Yamada A."/>
            <person name="Yan M."/>
            <person name="Wang P."/>
            <person name="Xu J."/>
            <person name="Bruns T."/>
            <person name="Baldrian P."/>
            <person name="Vilgalys R."/>
            <person name="Henrissat B."/>
            <person name="Grigoriev I.V."/>
            <person name="Hibbett D."/>
            <person name="Nagy L.G."/>
            <person name="Martin F.M."/>
        </authorList>
    </citation>
    <scope>NUCLEOTIDE SEQUENCE</scope>
    <source>
        <strain evidence="1">P2</strain>
    </source>
</reference>
<dbReference type="EMBL" id="MU117988">
    <property type="protein sequence ID" value="KAF9650162.1"/>
    <property type="molecule type" value="Genomic_DNA"/>
</dbReference>
<accession>A0ACB6ZKM3</accession>
<evidence type="ECO:0000313" key="2">
    <source>
        <dbReference type="Proteomes" id="UP000886501"/>
    </source>
</evidence>
<proteinExistence type="predicted"/>
<organism evidence="1 2">
    <name type="scientific">Thelephora ganbajun</name>
    <name type="common">Ganba fungus</name>
    <dbReference type="NCBI Taxonomy" id="370292"/>
    <lineage>
        <taxon>Eukaryota</taxon>
        <taxon>Fungi</taxon>
        <taxon>Dikarya</taxon>
        <taxon>Basidiomycota</taxon>
        <taxon>Agaricomycotina</taxon>
        <taxon>Agaricomycetes</taxon>
        <taxon>Thelephorales</taxon>
        <taxon>Thelephoraceae</taxon>
        <taxon>Thelephora</taxon>
    </lineage>
</organism>
<gene>
    <name evidence="1" type="ORF">BDM02DRAFT_3185708</name>
</gene>
<comment type="caution">
    <text evidence="1">The sequence shown here is derived from an EMBL/GenBank/DDBJ whole genome shotgun (WGS) entry which is preliminary data.</text>
</comment>
<name>A0ACB6ZKM3_THEGA</name>
<protein>
    <submittedName>
        <fullName evidence="1">Opi1-domain-containing protein</fullName>
    </submittedName>
</protein>
<keyword evidence="2" id="KW-1185">Reference proteome</keyword>